<evidence type="ECO:0000313" key="3">
    <source>
        <dbReference type="Proteomes" id="UP000249499"/>
    </source>
</evidence>
<protein>
    <submittedName>
        <fullName evidence="2">Uncharacterized protein</fullName>
    </submittedName>
</protein>
<accession>A0AAF1K8G0</accession>
<dbReference type="RefSeq" id="WP_111218935.1">
    <property type="nucleotide sequence ID" value="NZ_CP117255.1"/>
</dbReference>
<keyword evidence="3" id="KW-1185">Reference proteome</keyword>
<reference evidence="2 3" key="1">
    <citation type="journal article" date="2018" name="Sci. Rep.">
        <title>Rhizobium tumorigenes sp. nov., a novel plant tumorigenic bacterium isolated from cane gall tumors on thornless blackberry.</title>
        <authorList>
            <person name="Kuzmanovi N."/>
            <person name="Smalla K."/>
            <person name="Gronow S."/>
            <person name="PuBawska J."/>
        </authorList>
    </citation>
    <scope>NUCLEOTIDE SEQUENCE [LARGE SCALE GENOMIC DNA]</scope>
    <source>
        <strain evidence="2 3">1078</strain>
    </source>
</reference>
<dbReference type="KEGG" id="rtu:PR017_12740"/>
<sequence>MVFSSRIRTFMLVCVIASIVPAVIFGEPRLVDGQHGGDPWRNILFDFQTLIGGGLAVFAAWWTVGAMEKADQAAQVRHNQIIEATVFREKRALLRAEHHMLAYTKVVRQICSRLTSDNIATIRSKGPRVLTTVYNNAITFVSRLKRGFAHEDWIQAAHLLEPEMIAISMEVETVCDQFLLFSPTQEERFAPDFSPTEDQFEWLVGNNSLLVVHLCEKLERAMEGWKIV</sequence>
<reference evidence="3" key="2">
    <citation type="journal article" date="2023" name="MicrobiologyOpen">
        <title>Genomics of the tumorigenes clade of the family Rhizobiaceae and description of Rhizobium rhododendri sp. nov.</title>
        <authorList>
            <person name="Kuzmanovic N."/>
            <person name="diCenzo G.C."/>
            <person name="Bunk B."/>
            <person name="Sproeer C."/>
            <person name="Fruehling A."/>
            <person name="Neumann-Schaal M."/>
            <person name="Overmann J."/>
            <person name="Smalla K."/>
        </authorList>
    </citation>
    <scope>NUCLEOTIDE SEQUENCE [LARGE SCALE GENOMIC DNA]</scope>
    <source>
        <strain evidence="3">1078</strain>
    </source>
</reference>
<proteinExistence type="predicted"/>
<gene>
    <name evidence="2" type="ORF">PR017_12740</name>
</gene>
<keyword evidence="1" id="KW-0812">Transmembrane</keyword>
<dbReference type="EMBL" id="CP117255">
    <property type="protein sequence ID" value="WFR94686.1"/>
    <property type="molecule type" value="Genomic_DNA"/>
</dbReference>
<evidence type="ECO:0000256" key="1">
    <source>
        <dbReference type="SAM" id="Phobius"/>
    </source>
</evidence>
<keyword evidence="1" id="KW-0472">Membrane</keyword>
<evidence type="ECO:0000313" key="2">
    <source>
        <dbReference type="EMBL" id="WFR94686.1"/>
    </source>
</evidence>
<feature type="transmembrane region" description="Helical" evidence="1">
    <location>
        <begin position="43"/>
        <end position="64"/>
    </location>
</feature>
<keyword evidence="1" id="KW-1133">Transmembrane helix</keyword>
<name>A0AAF1K8G0_9HYPH</name>
<dbReference type="AlphaFoldDB" id="A0AAF1K8G0"/>
<dbReference type="Proteomes" id="UP000249499">
    <property type="component" value="Chromosome"/>
</dbReference>
<organism evidence="2 3">
    <name type="scientific">Rhizobium tumorigenes</name>
    <dbReference type="NCBI Taxonomy" id="2041385"/>
    <lineage>
        <taxon>Bacteria</taxon>
        <taxon>Pseudomonadati</taxon>
        <taxon>Pseudomonadota</taxon>
        <taxon>Alphaproteobacteria</taxon>
        <taxon>Hyphomicrobiales</taxon>
        <taxon>Rhizobiaceae</taxon>
        <taxon>Rhizobium/Agrobacterium group</taxon>
        <taxon>Rhizobium</taxon>
    </lineage>
</organism>